<dbReference type="InterPro" id="IPR050204">
    <property type="entry name" value="AraC_XylS_family_regulators"/>
</dbReference>
<dbReference type="PANTHER" id="PTHR46796">
    <property type="entry name" value="HTH-TYPE TRANSCRIPTIONAL ACTIVATOR RHAS-RELATED"/>
    <property type="match status" value="1"/>
</dbReference>
<comment type="caution">
    <text evidence="5">The sequence shown here is derived from an EMBL/GenBank/DDBJ whole genome shotgun (WGS) entry which is preliminary data.</text>
</comment>
<evidence type="ECO:0000256" key="1">
    <source>
        <dbReference type="ARBA" id="ARBA00023015"/>
    </source>
</evidence>
<dbReference type="Pfam" id="PF12833">
    <property type="entry name" value="HTH_18"/>
    <property type="match status" value="1"/>
</dbReference>
<protein>
    <submittedName>
        <fullName evidence="5">Helix-turn-helix domain-containing protein</fullName>
    </submittedName>
</protein>
<dbReference type="PANTHER" id="PTHR46796:SF13">
    <property type="entry name" value="HTH-TYPE TRANSCRIPTIONAL ACTIVATOR RHAS"/>
    <property type="match status" value="1"/>
</dbReference>
<dbReference type="InterPro" id="IPR018060">
    <property type="entry name" value="HTH_AraC"/>
</dbReference>
<feature type="domain" description="HTH araC/xylS-type" evidence="4">
    <location>
        <begin position="144"/>
        <end position="243"/>
    </location>
</feature>
<accession>A0ABM8HN92</accession>
<name>A0ABM8HN92_9BACT</name>
<reference evidence="5 6" key="1">
    <citation type="journal article" date="2013" name="Int. J. Syst. Evol. Microbiol.">
        <title>Marinoscillum luteum sp. nov., isolated from marine sediment.</title>
        <authorList>
            <person name="Cha I.T."/>
            <person name="Park S.J."/>
            <person name="Kim S.J."/>
            <person name="Kim J.G."/>
            <person name="Jung M.Y."/>
            <person name="Shin K.S."/>
            <person name="Kwon K.K."/>
            <person name="Yang S.H."/>
            <person name="Seo Y.S."/>
            <person name="Rhee S.K."/>
        </authorList>
    </citation>
    <scope>NUCLEOTIDE SEQUENCE [LARGE SCALE GENOMIC DNA]</scope>
    <source>
        <strain evidence="5 6">KCTC 23939</strain>
    </source>
</reference>
<sequence length="248" mass="28656">MLSTKSQPEFEEVVVGTKSYIFENGIDELMFMPDNYVEVLYNLGAPITRKLIGSIRSVVINTGDLVLSTCRSKGMSLSSESLNFLCAKVRPEYTMLLYPKDVPLERDAVITLGVPRLENLAHFQDHLDRLLEGINDFEPSFIVEEAVRIIQSTNGEVKIKDINDQLSVSKSFLEQRFAQEIGLSPKEFGKIEKMKHFLENYRQYQDSMTLTQLTFKSGYYDQSHLIKDFRYFMDSKPRDFIKAYHHIL</sequence>
<evidence type="ECO:0000313" key="6">
    <source>
        <dbReference type="Proteomes" id="UP001610063"/>
    </source>
</evidence>
<keyword evidence="1" id="KW-0805">Transcription regulation</keyword>
<evidence type="ECO:0000256" key="2">
    <source>
        <dbReference type="ARBA" id="ARBA00023125"/>
    </source>
</evidence>
<dbReference type="Gene3D" id="1.10.10.60">
    <property type="entry name" value="Homeodomain-like"/>
    <property type="match status" value="1"/>
</dbReference>
<dbReference type="RefSeq" id="WP_395416588.1">
    <property type="nucleotide sequence ID" value="NZ_JBIPKE010000013.1"/>
</dbReference>
<dbReference type="Proteomes" id="UP001610063">
    <property type="component" value="Unassembled WGS sequence"/>
</dbReference>
<dbReference type="PROSITE" id="PS01124">
    <property type="entry name" value="HTH_ARAC_FAMILY_2"/>
    <property type="match status" value="1"/>
</dbReference>
<organism evidence="5 6">
    <name type="scientific">Marinoscillum luteum</name>
    <dbReference type="NCBI Taxonomy" id="861051"/>
    <lineage>
        <taxon>Bacteria</taxon>
        <taxon>Pseudomonadati</taxon>
        <taxon>Bacteroidota</taxon>
        <taxon>Cytophagia</taxon>
        <taxon>Cytophagales</taxon>
        <taxon>Reichenbachiellaceae</taxon>
        <taxon>Marinoscillum</taxon>
    </lineage>
</organism>
<evidence type="ECO:0000259" key="4">
    <source>
        <dbReference type="PROSITE" id="PS01124"/>
    </source>
</evidence>
<gene>
    <name evidence="5" type="ORF">ACHKAR_06030</name>
</gene>
<dbReference type="EMBL" id="JBIPKE010000013">
    <property type="protein sequence ID" value="MFH6982986.1"/>
    <property type="molecule type" value="Genomic_DNA"/>
</dbReference>
<evidence type="ECO:0000313" key="5">
    <source>
        <dbReference type="EMBL" id="MFH6982986.1"/>
    </source>
</evidence>
<keyword evidence="6" id="KW-1185">Reference proteome</keyword>
<evidence type="ECO:0000256" key="3">
    <source>
        <dbReference type="ARBA" id="ARBA00023163"/>
    </source>
</evidence>
<dbReference type="SMART" id="SM00342">
    <property type="entry name" value="HTH_ARAC"/>
    <property type="match status" value="1"/>
</dbReference>
<keyword evidence="2" id="KW-0238">DNA-binding</keyword>
<proteinExistence type="predicted"/>
<keyword evidence="3" id="KW-0804">Transcription</keyword>